<feature type="compositionally biased region" description="Polar residues" evidence="1">
    <location>
        <begin position="331"/>
        <end position="341"/>
    </location>
</feature>
<dbReference type="PANTHER" id="PTHR11649:SF13">
    <property type="entry name" value="ENGB-TYPE G DOMAIN-CONTAINING PROTEIN"/>
    <property type="match status" value="1"/>
</dbReference>
<dbReference type="InterPro" id="IPR006073">
    <property type="entry name" value="GTP-bd"/>
</dbReference>
<reference evidence="4 5" key="2">
    <citation type="submission" date="2024-05" db="EMBL/GenBank/DDBJ databases">
        <authorList>
            <person name="Chen Y."/>
            <person name="Shah S."/>
            <person name="Dougan E. K."/>
            <person name="Thang M."/>
            <person name="Chan C."/>
        </authorList>
    </citation>
    <scope>NUCLEOTIDE SEQUENCE [LARGE SCALE GENOMIC DNA]</scope>
</reference>
<dbReference type="OrthoDB" id="391988at2759"/>
<dbReference type="AlphaFoldDB" id="A0A9P1BMT7"/>
<dbReference type="EMBL" id="CAMXCT020000251">
    <property type="protein sequence ID" value="CAL1129576.1"/>
    <property type="molecule type" value="Genomic_DNA"/>
</dbReference>
<dbReference type="SUPFAM" id="SSF52540">
    <property type="entry name" value="P-loop containing nucleoside triphosphate hydrolases"/>
    <property type="match status" value="1"/>
</dbReference>
<feature type="domain" description="G" evidence="2">
    <location>
        <begin position="101"/>
        <end position="219"/>
    </location>
</feature>
<accession>A0A9P1BMT7</accession>
<organism evidence="3">
    <name type="scientific">Cladocopium goreaui</name>
    <dbReference type="NCBI Taxonomy" id="2562237"/>
    <lineage>
        <taxon>Eukaryota</taxon>
        <taxon>Sar</taxon>
        <taxon>Alveolata</taxon>
        <taxon>Dinophyceae</taxon>
        <taxon>Suessiales</taxon>
        <taxon>Symbiodiniaceae</taxon>
        <taxon>Cladocopium</taxon>
    </lineage>
</organism>
<name>A0A9P1BMT7_9DINO</name>
<dbReference type="GO" id="GO:0005525">
    <property type="term" value="F:GTP binding"/>
    <property type="evidence" value="ECO:0007669"/>
    <property type="project" value="InterPro"/>
</dbReference>
<dbReference type="PANTHER" id="PTHR11649">
    <property type="entry name" value="MSS1/TRME-RELATED GTP-BINDING PROTEIN"/>
    <property type="match status" value="1"/>
</dbReference>
<evidence type="ECO:0000256" key="1">
    <source>
        <dbReference type="SAM" id="MobiDB-lite"/>
    </source>
</evidence>
<dbReference type="InterPro" id="IPR027417">
    <property type="entry name" value="P-loop_NTPase"/>
</dbReference>
<dbReference type="EMBL" id="CAMXCT010000251">
    <property type="protein sequence ID" value="CAI3976201.1"/>
    <property type="molecule type" value="Genomic_DNA"/>
</dbReference>
<protein>
    <submittedName>
        <fullName evidence="4">Probable GTP-binding protein EngB</fullName>
    </submittedName>
</protein>
<reference evidence="3" key="1">
    <citation type="submission" date="2022-10" db="EMBL/GenBank/DDBJ databases">
        <authorList>
            <person name="Chen Y."/>
            <person name="Dougan E. K."/>
            <person name="Chan C."/>
            <person name="Rhodes N."/>
            <person name="Thang M."/>
        </authorList>
    </citation>
    <scope>NUCLEOTIDE SEQUENCE</scope>
</reference>
<proteinExistence type="predicted"/>
<dbReference type="Gene3D" id="3.40.50.300">
    <property type="entry name" value="P-loop containing nucleotide triphosphate hydrolases"/>
    <property type="match status" value="1"/>
</dbReference>
<sequence length="357" mass="38989">MELGPISASHPSIYPCRAQPLEKARRTAGAAGAAGAACARQAGIATLGGSSFLLFGARPRRPSRRWAKGKDGPTVVEDGTLMGDRPKVRYIWQVPQAAAPEIVLSGRSNAGKSTLLNEILGANGLKKAAPTSVKGGRTRTLNWYPIGFDEPIGCCLVDCFGLGPVDFSLTARRLQTWGPVLQKFISERRAISMVCHLISCEQKGRLSEGDEQLVEIFQRCDAERARCGMMPFRYVVVLTKTDLCKPERADRFRARLDRRLTEMGQEVYRIVSCTSMTEDGSGIQEVQRLIDEAKQEGWEGLQDWLSDAFQAPKPPGGGKTTTERRQIRQRYVQSAKQSAQKPSKGGPGATTVLPPSV</sequence>
<comment type="caution">
    <text evidence="3">The sequence shown here is derived from an EMBL/GenBank/DDBJ whole genome shotgun (WGS) entry which is preliminary data.</text>
</comment>
<dbReference type="Pfam" id="PF01926">
    <property type="entry name" value="MMR_HSR1"/>
    <property type="match status" value="1"/>
</dbReference>
<dbReference type="Proteomes" id="UP001152797">
    <property type="component" value="Unassembled WGS sequence"/>
</dbReference>
<evidence type="ECO:0000259" key="2">
    <source>
        <dbReference type="Pfam" id="PF01926"/>
    </source>
</evidence>
<evidence type="ECO:0000313" key="3">
    <source>
        <dbReference type="EMBL" id="CAI3976201.1"/>
    </source>
</evidence>
<keyword evidence="5" id="KW-1185">Reference proteome</keyword>
<feature type="region of interest" description="Disordered" evidence="1">
    <location>
        <begin position="308"/>
        <end position="357"/>
    </location>
</feature>
<dbReference type="EMBL" id="CAMXCT030000251">
    <property type="protein sequence ID" value="CAL4763513.1"/>
    <property type="molecule type" value="Genomic_DNA"/>
</dbReference>
<evidence type="ECO:0000313" key="4">
    <source>
        <dbReference type="EMBL" id="CAL4763513.1"/>
    </source>
</evidence>
<gene>
    <name evidence="3" type="ORF">C1SCF055_LOCUS4442</name>
</gene>
<evidence type="ECO:0000313" key="5">
    <source>
        <dbReference type="Proteomes" id="UP001152797"/>
    </source>
</evidence>